<protein>
    <submittedName>
        <fullName evidence="1">Uncharacterized protein</fullName>
    </submittedName>
</protein>
<dbReference type="EMBL" id="UINC01155380">
    <property type="protein sequence ID" value="SVD51197.1"/>
    <property type="molecule type" value="Genomic_DNA"/>
</dbReference>
<proteinExistence type="predicted"/>
<sequence>MKNKIGVMQGRLLPKYQGRYQAHPVGYWQKEFGIAKKMGLECIEFILDYNDYRQNPLLKEGGI</sequence>
<dbReference type="AlphaFoldDB" id="A0A382VXH1"/>
<accession>A0A382VXH1</accession>
<evidence type="ECO:0000313" key="1">
    <source>
        <dbReference type="EMBL" id="SVD51197.1"/>
    </source>
</evidence>
<gene>
    <name evidence="1" type="ORF">METZ01_LOCUS404051</name>
</gene>
<organism evidence="1">
    <name type="scientific">marine metagenome</name>
    <dbReference type="NCBI Taxonomy" id="408172"/>
    <lineage>
        <taxon>unclassified sequences</taxon>
        <taxon>metagenomes</taxon>
        <taxon>ecological metagenomes</taxon>
    </lineage>
</organism>
<reference evidence="1" key="1">
    <citation type="submission" date="2018-05" db="EMBL/GenBank/DDBJ databases">
        <authorList>
            <person name="Lanie J.A."/>
            <person name="Ng W.-L."/>
            <person name="Kazmierczak K.M."/>
            <person name="Andrzejewski T.M."/>
            <person name="Davidsen T.M."/>
            <person name="Wayne K.J."/>
            <person name="Tettelin H."/>
            <person name="Glass J.I."/>
            <person name="Rusch D."/>
            <person name="Podicherti R."/>
            <person name="Tsui H.-C.T."/>
            <person name="Winkler M.E."/>
        </authorList>
    </citation>
    <scope>NUCLEOTIDE SEQUENCE</scope>
</reference>
<name>A0A382VXH1_9ZZZZ</name>